<dbReference type="EMBL" id="PVTF01000022">
    <property type="protein sequence ID" value="PRY31631.1"/>
    <property type="molecule type" value="Genomic_DNA"/>
</dbReference>
<organism evidence="1 2">
    <name type="scientific">Umezawaea tangerina</name>
    <dbReference type="NCBI Taxonomy" id="84725"/>
    <lineage>
        <taxon>Bacteria</taxon>
        <taxon>Bacillati</taxon>
        <taxon>Actinomycetota</taxon>
        <taxon>Actinomycetes</taxon>
        <taxon>Pseudonocardiales</taxon>
        <taxon>Pseudonocardiaceae</taxon>
        <taxon>Umezawaea</taxon>
    </lineage>
</organism>
<evidence type="ECO:0008006" key="3">
    <source>
        <dbReference type="Google" id="ProtNLM"/>
    </source>
</evidence>
<protein>
    <recommendedName>
        <fullName evidence="3">Activator of Hsp90 ATPase-like protein</fullName>
    </recommendedName>
</protein>
<evidence type="ECO:0000313" key="1">
    <source>
        <dbReference type="EMBL" id="PRY31631.1"/>
    </source>
</evidence>
<dbReference type="RefSeq" id="WP_106196492.1">
    <property type="nucleotide sequence ID" value="NZ_PVTF01000022.1"/>
</dbReference>
<dbReference type="CDD" id="cd07814">
    <property type="entry name" value="SRPBCC_CalC_Aha1-like"/>
    <property type="match status" value="1"/>
</dbReference>
<reference evidence="1 2" key="1">
    <citation type="submission" date="2018-03" db="EMBL/GenBank/DDBJ databases">
        <title>Genomic Encyclopedia of Archaeal and Bacterial Type Strains, Phase II (KMG-II): from individual species to whole genera.</title>
        <authorList>
            <person name="Goeker M."/>
        </authorList>
    </citation>
    <scope>NUCLEOTIDE SEQUENCE [LARGE SCALE GENOMIC DNA]</scope>
    <source>
        <strain evidence="1 2">DSM 44720</strain>
    </source>
</reference>
<dbReference type="AlphaFoldDB" id="A0A2T0SE16"/>
<comment type="caution">
    <text evidence="1">The sequence shown here is derived from an EMBL/GenBank/DDBJ whole genome shotgun (WGS) entry which is preliminary data.</text>
</comment>
<dbReference type="InterPro" id="IPR023393">
    <property type="entry name" value="START-like_dom_sf"/>
</dbReference>
<dbReference type="OrthoDB" id="3334241at2"/>
<dbReference type="Proteomes" id="UP000239494">
    <property type="component" value="Unassembled WGS sequence"/>
</dbReference>
<keyword evidence="2" id="KW-1185">Reference proteome</keyword>
<dbReference type="SUPFAM" id="SSF55961">
    <property type="entry name" value="Bet v1-like"/>
    <property type="match status" value="1"/>
</dbReference>
<name>A0A2T0SE16_9PSEU</name>
<sequence length="225" mass="24861">MTRIEVTVAAPVDAVWQALRDKEQVRQWHGWDYHGLDDEIDQVFFADVLEEGRALRVRGGDRFTVEPDGEGTLVTLTRAPHGDDPALDAYYDDITEGWTTFLQQLRFALERQPGVARRTLHFAGYAGAVGVEEALGLSGVEGRYAVDLVGEAAAGEVWFRSENQVGVTVESWGEGLLVIARTPPSEAKPHAAVMAVLSTYGLGEVEFGELDARWTAWWAQRYPGD</sequence>
<proteinExistence type="predicted"/>
<evidence type="ECO:0000313" key="2">
    <source>
        <dbReference type="Proteomes" id="UP000239494"/>
    </source>
</evidence>
<dbReference type="Gene3D" id="3.30.530.20">
    <property type="match status" value="2"/>
</dbReference>
<gene>
    <name evidence="1" type="ORF">CLV43_12237</name>
</gene>
<accession>A0A2T0SE16</accession>